<sequence>MLALLLGPSIGLAPSGPLRAAFKSAPGRFVAHPGRVLNVRSRGFTEGHPCPSPEATFGCSNSFLTNLSLRRRLDATRMILCISHNKKTAFFLCEGSRTSVVNWANLSLLYLSGR</sequence>
<accession>A0A974QGF9</accession>
<name>A0A974QGF9_SALET</name>
<organism evidence="1 2">
    <name type="scientific">Salmonella enterica subsp. enterica serovar Rough O:d:1,7</name>
    <dbReference type="NCBI Taxonomy" id="1974323"/>
    <lineage>
        <taxon>Bacteria</taxon>
        <taxon>Pseudomonadati</taxon>
        <taxon>Pseudomonadota</taxon>
        <taxon>Gammaproteobacteria</taxon>
        <taxon>Enterobacterales</taxon>
        <taxon>Enterobacteriaceae</taxon>
        <taxon>Salmonella</taxon>
    </lineage>
</organism>
<dbReference type="AlphaFoldDB" id="A0A974QGF9"/>
<gene>
    <name evidence="1" type="ORF">R537_07510</name>
</gene>
<evidence type="ECO:0000313" key="1">
    <source>
        <dbReference type="EMBL" id="OSD72793.1"/>
    </source>
</evidence>
<reference evidence="1 2" key="1">
    <citation type="submission" date="2017-03" db="EMBL/GenBank/DDBJ databases">
        <title>Salmonella serotype comparative study.</title>
        <authorList>
            <person name="Liao J."/>
        </authorList>
    </citation>
    <scope>NUCLEOTIDE SEQUENCE [LARGE SCALE GENOMIC DNA]</scope>
    <source>
        <strain evidence="1 2">NY_FSL S10-1448</strain>
    </source>
</reference>
<protein>
    <submittedName>
        <fullName evidence="1">Uncharacterized protein</fullName>
    </submittedName>
</protein>
<proteinExistence type="predicted"/>
<evidence type="ECO:0000313" key="2">
    <source>
        <dbReference type="Proteomes" id="UP000868515"/>
    </source>
</evidence>
<dbReference type="EMBL" id="NBPI01000004">
    <property type="protein sequence ID" value="OSD72793.1"/>
    <property type="molecule type" value="Genomic_DNA"/>
</dbReference>
<dbReference type="Proteomes" id="UP000868515">
    <property type="component" value="Unassembled WGS sequence"/>
</dbReference>
<comment type="caution">
    <text evidence="1">The sequence shown here is derived from an EMBL/GenBank/DDBJ whole genome shotgun (WGS) entry which is preliminary data.</text>
</comment>